<evidence type="ECO:0000256" key="11">
    <source>
        <dbReference type="ARBA" id="ARBA00023232"/>
    </source>
</evidence>
<reference evidence="15 16" key="1">
    <citation type="journal article" date="2014" name="Int. J. Syst. Evol. Microbiol.">
        <title>Complete genome sequence of Corynebacterium casei LMG S-19264T (=DSM 44701T), isolated from a smear-ripened cheese.</title>
        <authorList>
            <consortium name="US DOE Joint Genome Institute (JGI-PGF)"/>
            <person name="Walter F."/>
            <person name="Albersmeier A."/>
            <person name="Kalinowski J."/>
            <person name="Ruckert C."/>
        </authorList>
    </citation>
    <scope>NUCLEOTIDE SEQUENCE [LARGE SCALE GENOMIC DNA]</scope>
    <source>
        <strain evidence="15 16">KCTC 23968</strain>
    </source>
</reference>
<dbReference type="GO" id="GO:0006559">
    <property type="term" value="P:L-phenylalanine catabolic process"/>
    <property type="evidence" value="ECO:0007669"/>
    <property type="project" value="UniProtKB-KW"/>
</dbReference>
<dbReference type="CDD" id="cd03348">
    <property type="entry name" value="pro_PheOH"/>
    <property type="match status" value="1"/>
</dbReference>
<dbReference type="AlphaFoldDB" id="A0A918NAG9"/>
<evidence type="ECO:0000256" key="9">
    <source>
        <dbReference type="ARBA" id="ARBA00023004"/>
    </source>
</evidence>
<evidence type="ECO:0000256" key="10">
    <source>
        <dbReference type="ARBA" id="ARBA00023033"/>
    </source>
</evidence>
<sequence length="278" mass="32000">MTHASINDPVVARQTPRADFSIDQCWEEYTEEEHAIWDLLYARQVELLQDRAAPEFLAGLERLSLSQSGIPNLETLNDALSALTGWKIVMVPHLVPDDVFFTHLANRRFPAGRFIRGRHQLDYLQEPDVFHDIFGHVPMLANPVFADYMQAYGQGGLRALNLGTLHNLARLYWYTVEFGLIETPNGLRIYGAGIVSSAGESHYCLEDAEPQRIRFDMERIMRTEYEIDIFQKTYFVIESYKQLFEATQQDFAPIYERLTTDNTNYGTRDAAPDDKLLK</sequence>
<dbReference type="Pfam" id="PF00351">
    <property type="entry name" value="Biopterin_H"/>
    <property type="match status" value="1"/>
</dbReference>
<name>A0A918NAG9_9PROT</name>
<organism evidence="15 16">
    <name type="scientific">Litorimonas cladophorae</name>
    <dbReference type="NCBI Taxonomy" id="1220491"/>
    <lineage>
        <taxon>Bacteria</taxon>
        <taxon>Pseudomonadati</taxon>
        <taxon>Pseudomonadota</taxon>
        <taxon>Alphaproteobacteria</taxon>
        <taxon>Maricaulales</taxon>
        <taxon>Robiginitomaculaceae</taxon>
    </lineage>
</organism>
<evidence type="ECO:0000256" key="7">
    <source>
        <dbReference type="ARBA" id="ARBA00022723"/>
    </source>
</evidence>
<keyword evidence="10" id="KW-0503">Monooxygenase</keyword>
<keyword evidence="11" id="KW-0585">Phenylalanine catabolism</keyword>
<evidence type="ECO:0000256" key="1">
    <source>
        <dbReference type="ARBA" id="ARBA00001060"/>
    </source>
</evidence>
<dbReference type="PROSITE" id="PS00367">
    <property type="entry name" value="BH4_AAA_HYDROXYL_1"/>
    <property type="match status" value="1"/>
</dbReference>
<evidence type="ECO:0000256" key="2">
    <source>
        <dbReference type="ARBA" id="ARBA00001954"/>
    </source>
</evidence>
<dbReference type="PANTHER" id="PTHR11473">
    <property type="entry name" value="AROMATIC AMINO ACID HYDROXYLASE"/>
    <property type="match status" value="1"/>
</dbReference>
<dbReference type="InterPro" id="IPR019774">
    <property type="entry name" value="Aromatic-AA_hydroxylase_C"/>
</dbReference>
<dbReference type="InterPro" id="IPR036951">
    <property type="entry name" value="ArAA_hydroxylase_sf"/>
</dbReference>
<evidence type="ECO:0000313" key="16">
    <source>
        <dbReference type="Proteomes" id="UP000600865"/>
    </source>
</evidence>
<proteinExistence type="inferred from homology"/>
<evidence type="ECO:0000259" key="14">
    <source>
        <dbReference type="PROSITE" id="PS51410"/>
    </source>
</evidence>
<gene>
    <name evidence="15" type="primary">phhA</name>
    <name evidence="15" type="ORF">GCM10011309_04550</name>
</gene>
<comment type="pathway">
    <text evidence="3">Amino-acid degradation; L-phenylalanine degradation; acetoacetate and fumarate from L-phenylalanine: step 1/6.</text>
</comment>
<keyword evidence="9 13" id="KW-0408">Iron</keyword>
<dbReference type="InterPro" id="IPR005960">
    <property type="entry name" value="Phe-4-hydroxylase_mono"/>
</dbReference>
<comment type="cofactor">
    <cofactor evidence="2 13">
        <name>Fe(2+)</name>
        <dbReference type="ChEBI" id="CHEBI:29033"/>
    </cofactor>
</comment>
<dbReference type="GO" id="GO:0004505">
    <property type="term" value="F:phenylalanine 4-monooxygenase activity"/>
    <property type="evidence" value="ECO:0007669"/>
    <property type="project" value="UniProtKB-EC"/>
</dbReference>
<keyword evidence="16" id="KW-1185">Reference proteome</keyword>
<feature type="binding site" evidence="13">
    <location>
        <position position="131"/>
    </location>
    <ligand>
        <name>Fe cation</name>
        <dbReference type="ChEBI" id="CHEBI:24875"/>
    </ligand>
</feature>
<evidence type="ECO:0000256" key="13">
    <source>
        <dbReference type="PIRSR" id="PIRSR601273-2"/>
    </source>
</evidence>
<evidence type="ECO:0000256" key="5">
    <source>
        <dbReference type="ARBA" id="ARBA00011995"/>
    </source>
</evidence>
<evidence type="ECO:0000256" key="12">
    <source>
        <dbReference type="ARBA" id="ARBA00029922"/>
    </source>
</evidence>
<dbReference type="InterPro" id="IPR036329">
    <property type="entry name" value="Aro-AA_hydroxylase_C_sf"/>
</dbReference>
<comment type="similarity">
    <text evidence="4">Belongs to the biopterin-dependent aromatic amino acid hydroxylase family.</text>
</comment>
<evidence type="ECO:0000256" key="6">
    <source>
        <dbReference type="ARBA" id="ARBA00020276"/>
    </source>
</evidence>
<keyword evidence="8" id="KW-0560">Oxidoreductase</keyword>
<dbReference type="Proteomes" id="UP000600865">
    <property type="component" value="Unassembled WGS sequence"/>
</dbReference>
<keyword evidence="7 13" id="KW-0479">Metal-binding</keyword>
<dbReference type="NCBIfam" id="TIGR01267">
    <property type="entry name" value="Phe4hydrox_mono"/>
    <property type="match status" value="1"/>
</dbReference>
<evidence type="ECO:0000256" key="3">
    <source>
        <dbReference type="ARBA" id="ARBA00005088"/>
    </source>
</evidence>
<dbReference type="RefSeq" id="WP_189580783.1">
    <property type="nucleotide sequence ID" value="NZ_BMYV01000001.1"/>
</dbReference>
<dbReference type="EC" id="1.14.16.1" evidence="5"/>
<evidence type="ECO:0000256" key="8">
    <source>
        <dbReference type="ARBA" id="ARBA00023002"/>
    </source>
</evidence>
<protein>
    <recommendedName>
        <fullName evidence="6">Phenylalanine-4-hydroxylase</fullName>
        <ecNumber evidence="5">1.14.16.1</ecNumber>
    </recommendedName>
    <alternativeName>
        <fullName evidence="12">Phe-4-monooxygenase</fullName>
    </alternativeName>
</protein>
<feature type="binding site" evidence="13">
    <location>
        <position position="177"/>
    </location>
    <ligand>
        <name>Fe cation</name>
        <dbReference type="ChEBI" id="CHEBI:24875"/>
    </ligand>
</feature>
<dbReference type="PANTHER" id="PTHR11473:SF24">
    <property type="entry name" value="PHENYLALANINE-4-HYDROXYLASE"/>
    <property type="match status" value="1"/>
</dbReference>
<dbReference type="PRINTS" id="PR00372">
    <property type="entry name" value="FYWHYDRXLASE"/>
</dbReference>
<comment type="caution">
    <text evidence="15">The sequence shown here is derived from an EMBL/GenBank/DDBJ whole genome shotgun (WGS) entry which is preliminary data.</text>
</comment>
<dbReference type="GO" id="GO:0005506">
    <property type="term" value="F:iron ion binding"/>
    <property type="evidence" value="ECO:0007669"/>
    <property type="project" value="InterPro"/>
</dbReference>
<dbReference type="NCBIfam" id="NF008877">
    <property type="entry name" value="PRK11913.1-2"/>
    <property type="match status" value="1"/>
</dbReference>
<feature type="domain" description="Biopterin-dependent aromatic amino acid hydroxylase family profile" evidence="14">
    <location>
        <begin position="1"/>
        <end position="278"/>
    </location>
</feature>
<feature type="binding site" evidence="13">
    <location>
        <position position="136"/>
    </location>
    <ligand>
        <name>Fe cation</name>
        <dbReference type="ChEBI" id="CHEBI:24875"/>
    </ligand>
</feature>
<dbReference type="InterPro" id="IPR001273">
    <property type="entry name" value="ArAA_hydroxylase"/>
</dbReference>
<comment type="catalytic activity">
    <reaction evidence="1">
        <text>(6R)-L-erythro-5,6,7,8-tetrahydrobiopterin + L-phenylalanine + O2 = (4aS,6R)-4a-hydroxy-L-erythro-5,6,7,8-tetrahydrobiopterin + L-tyrosine</text>
        <dbReference type="Rhea" id="RHEA:20273"/>
        <dbReference type="ChEBI" id="CHEBI:15379"/>
        <dbReference type="ChEBI" id="CHEBI:15642"/>
        <dbReference type="ChEBI" id="CHEBI:58095"/>
        <dbReference type="ChEBI" id="CHEBI:58315"/>
        <dbReference type="ChEBI" id="CHEBI:59560"/>
        <dbReference type="EC" id="1.14.16.1"/>
    </reaction>
</comment>
<dbReference type="Gene3D" id="1.10.800.10">
    <property type="entry name" value="Aromatic amino acid hydroxylase"/>
    <property type="match status" value="1"/>
</dbReference>
<dbReference type="PROSITE" id="PS51410">
    <property type="entry name" value="BH4_AAA_HYDROXYL_2"/>
    <property type="match status" value="1"/>
</dbReference>
<evidence type="ECO:0000313" key="15">
    <source>
        <dbReference type="EMBL" id="GGX58349.1"/>
    </source>
</evidence>
<evidence type="ECO:0000256" key="4">
    <source>
        <dbReference type="ARBA" id="ARBA00009712"/>
    </source>
</evidence>
<dbReference type="SUPFAM" id="SSF56534">
    <property type="entry name" value="Aromatic aminoacid monoxygenases, catalytic and oligomerization domains"/>
    <property type="match status" value="1"/>
</dbReference>
<accession>A0A918NAG9</accession>
<dbReference type="EMBL" id="BMYV01000001">
    <property type="protein sequence ID" value="GGX58349.1"/>
    <property type="molecule type" value="Genomic_DNA"/>
</dbReference>
<dbReference type="InterPro" id="IPR018301">
    <property type="entry name" value="ArAA_hydroxylase_Fe/CU_BS"/>
</dbReference>